<protein>
    <submittedName>
        <fullName evidence="1">Uncharacterized protein</fullName>
    </submittedName>
</protein>
<accession>A0AA48HX01</accession>
<dbReference type="EMBL" id="AP027925">
    <property type="protein sequence ID" value="BED92928.1"/>
    <property type="molecule type" value="Genomic_DNA"/>
</dbReference>
<dbReference type="AlphaFoldDB" id="A0AA48HX01"/>
<proteinExistence type="predicted"/>
<evidence type="ECO:0000313" key="1">
    <source>
        <dbReference type="EMBL" id="BED92928.1"/>
    </source>
</evidence>
<sequence>MIKENENFCLELLEVSKSGTFEDFKRFMYKYNLKLTEDDTEENFKKFGELLNKNKKLKEVKRPLNEIDTKKITGGGIIATVLKNYPHLAKKNSFLDLIN</sequence>
<gene>
    <name evidence="1" type="ORF">RsTaC01_0846</name>
</gene>
<dbReference type="KEGG" id="ptrh:RsTaC01_0846"/>
<reference evidence="1" key="1">
    <citation type="journal article" date="2023" name="ISME J.">
        <title>Emergence of putative energy parasites within Clostridia revealed by genome analysis of a novel endosymbiotic clade.</title>
        <authorList>
            <person name="Takahashi K."/>
            <person name="Kuwahara H."/>
            <person name="Horikawa Y."/>
            <person name="Izawa K."/>
            <person name="Kato D."/>
            <person name="Inagaki T."/>
            <person name="Yuki M."/>
            <person name="Ohkuma M."/>
            <person name="Hongoh Y."/>
        </authorList>
    </citation>
    <scope>NUCLEOTIDE SEQUENCE</scope>
    <source>
        <strain evidence="1">RsTa-C01</strain>
    </source>
</reference>
<organism evidence="1">
    <name type="scientific">Candidatus Paraimprobicoccus trichonymphae</name>
    <dbReference type="NCBI Taxonomy" id="3033793"/>
    <lineage>
        <taxon>Bacteria</taxon>
        <taxon>Bacillati</taxon>
        <taxon>Bacillota</taxon>
        <taxon>Clostridia</taxon>
        <taxon>Candidatus Paraimprobicoccus</taxon>
    </lineage>
</organism>
<name>A0AA48HX01_9FIRM</name>
<dbReference type="Proteomes" id="UP001335720">
    <property type="component" value="Chromosome"/>
</dbReference>